<evidence type="ECO:0000313" key="2">
    <source>
        <dbReference type="EMBL" id="ODQ82978.1"/>
    </source>
</evidence>
<evidence type="ECO:0000259" key="1">
    <source>
        <dbReference type="PROSITE" id="PS51340"/>
    </source>
</evidence>
<feature type="domain" description="MOSC" evidence="1">
    <location>
        <begin position="174"/>
        <end position="366"/>
    </location>
</feature>
<reference evidence="3" key="1">
    <citation type="submission" date="2016-05" db="EMBL/GenBank/DDBJ databases">
        <title>Comparative genomics of biotechnologically important yeasts.</title>
        <authorList>
            <consortium name="DOE Joint Genome Institute"/>
            <person name="Riley R."/>
            <person name="Haridas S."/>
            <person name="Wolfe K.H."/>
            <person name="Lopes M.R."/>
            <person name="Hittinger C.T."/>
            <person name="Goker M."/>
            <person name="Salamov A."/>
            <person name="Wisecaver J."/>
            <person name="Long T.M."/>
            <person name="Aerts A.L."/>
            <person name="Barry K."/>
            <person name="Choi C."/>
            <person name="Clum A."/>
            <person name="Coughlan A.Y."/>
            <person name="Deshpande S."/>
            <person name="Douglass A.P."/>
            <person name="Hanson S.J."/>
            <person name="Klenk H.-P."/>
            <person name="Labutti K."/>
            <person name="Lapidus A."/>
            <person name="Lindquist E."/>
            <person name="Lipzen A."/>
            <person name="Meier-Kolthoff J.P."/>
            <person name="Ohm R.A."/>
            <person name="Otillar R.P."/>
            <person name="Pangilinan J."/>
            <person name="Peng Y."/>
            <person name="Rokas A."/>
            <person name="Rosa C.A."/>
            <person name="Scheuner C."/>
            <person name="Sibirny A.A."/>
            <person name="Slot J.C."/>
            <person name="Stielow J.B."/>
            <person name="Sun H."/>
            <person name="Kurtzman C.P."/>
            <person name="Blackwell M."/>
            <person name="Grigoriev I.V."/>
            <person name="Jeffries T.W."/>
        </authorList>
    </citation>
    <scope>NUCLEOTIDE SEQUENCE [LARGE SCALE GENOMIC DNA]</scope>
    <source>
        <strain evidence="3">NRRL Y-12698</strain>
    </source>
</reference>
<dbReference type="STRING" id="984486.A0A1E3QZB7"/>
<name>A0A1E3QZB7_9ASCO</name>
<keyword evidence="3" id="KW-1185">Reference proteome</keyword>
<dbReference type="PROSITE" id="PS51340">
    <property type="entry name" value="MOSC"/>
    <property type="match status" value="1"/>
</dbReference>
<dbReference type="RefSeq" id="XP_018988306.1">
    <property type="nucleotide sequence ID" value="XM_019127669.1"/>
</dbReference>
<dbReference type="Proteomes" id="UP000094336">
    <property type="component" value="Unassembled WGS sequence"/>
</dbReference>
<dbReference type="GO" id="GO:0030151">
    <property type="term" value="F:molybdenum ion binding"/>
    <property type="evidence" value="ECO:0007669"/>
    <property type="project" value="InterPro"/>
</dbReference>
<dbReference type="GO" id="GO:0030170">
    <property type="term" value="F:pyridoxal phosphate binding"/>
    <property type="evidence" value="ECO:0007669"/>
    <property type="project" value="InterPro"/>
</dbReference>
<dbReference type="InterPro" id="IPR005303">
    <property type="entry name" value="MOCOS_middle"/>
</dbReference>
<dbReference type="Pfam" id="PF03473">
    <property type="entry name" value="MOSC"/>
    <property type="match status" value="1"/>
</dbReference>
<dbReference type="OrthoDB" id="17255at2759"/>
<dbReference type="InterPro" id="IPR005302">
    <property type="entry name" value="MoCF_Sase_C"/>
</dbReference>
<dbReference type="GO" id="GO:0003824">
    <property type="term" value="F:catalytic activity"/>
    <property type="evidence" value="ECO:0007669"/>
    <property type="project" value="InterPro"/>
</dbReference>
<dbReference type="GeneID" id="30145522"/>
<protein>
    <recommendedName>
        <fullName evidence="1">MOSC domain-containing protein</fullName>
    </recommendedName>
</protein>
<dbReference type="SUPFAM" id="SSF141673">
    <property type="entry name" value="MOSC N-terminal domain-like"/>
    <property type="match status" value="1"/>
</dbReference>
<dbReference type="AlphaFoldDB" id="A0A1E3QZB7"/>
<accession>A0A1E3QZB7</accession>
<gene>
    <name evidence="2" type="ORF">BABINDRAFT_159457</name>
</gene>
<sequence length="377" mass="43530">MSQILVHIIVGLSLILSLAYLFQRLKKFDHTPWDSWAIRAINLLYRLKYSLLPQCIVVENGGTIAKIMVYPVKSLAPVYLDKCYIDEFGFKYDRMFMLGRWSETKAAFESITQRQCPRLSLCKVTLDQENEILTVFWPTKKEERNSSKSFTIPCIQSSKFKEYPVELWGVGFHTSIIDILPGEFIADMNLPSDTKLLFSENGKSVKSNSPGKEVIYNSSTSREFRSTRFQEYFPSLFLTEEDISDLNNRLNGLEFPFQATEVNFRGNVILSGTRKPYDSDTWSRIRIVNPRRVSHWHVTSKCPRCTIPNIDPSTGEMRDDSPVSKMLARYRRVDSGQRAYFFFGIHAIQLGEVGYELEVGDRIEVLSKRINVYEGLK</sequence>
<proteinExistence type="predicted"/>
<dbReference type="EMBL" id="KV454426">
    <property type="protein sequence ID" value="ODQ82978.1"/>
    <property type="molecule type" value="Genomic_DNA"/>
</dbReference>
<organism evidence="2 3">
    <name type="scientific">Babjeviella inositovora NRRL Y-12698</name>
    <dbReference type="NCBI Taxonomy" id="984486"/>
    <lineage>
        <taxon>Eukaryota</taxon>
        <taxon>Fungi</taxon>
        <taxon>Dikarya</taxon>
        <taxon>Ascomycota</taxon>
        <taxon>Saccharomycotina</taxon>
        <taxon>Pichiomycetes</taxon>
        <taxon>Serinales incertae sedis</taxon>
        <taxon>Babjeviella</taxon>
    </lineage>
</organism>
<evidence type="ECO:0000313" key="3">
    <source>
        <dbReference type="Proteomes" id="UP000094336"/>
    </source>
</evidence>
<dbReference type="Pfam" id="PF03476">
    <property type="entry name" value="MOSC_N"/>
    <property type="match status" value="1"/>
</dbReference>